<dbReference type="GO" id="GO:0005886">
    <property type="term" value="C:plasma membrane"/>
    <property type="evidence" value="ECO:0007669"/>
    <property type="project" value="UniProtKB-SubCell"/>
</dbReference>
<comment type="subcellular location">
    <subcellularLocation>
        <location evidence="12">Cell junction</location>
        <location evidence="12">Plasmodesma</location>
    </subcellularLocation>
    <subcellularLocation>
        <location evidence="1">Cell membrane</location>
        <topology evidence="1">Single-pass type I membrane protein</topology>
    </subcellularLocation>
</comment>
<keyword evidence="2" id="KW-0813">Transport</keyword>
<comment type="subunit">
    <text evidence="14">(Microbial infection) Interacts with Grapevine fanleaf virus (GFLV) 2B-MP.</text>
</comment>
<dbReference type="Proteomes" id="UP001314170">
    <property type="component" value="Unassembled WGS sequence"/>
</dbReference>
<proteinExistence type="inferred from homology"/>
<reference evidence="18 19" key="1">
    <citation type="submission" date="2024-01" db="EMBL/GenBank/DDBJ databases">
        <authorList>
            <person name="Waweru B."/>
        </authorList>
    </citation>
    <scope>NUCLEOTIDE SEQUENCE [LARGE SCALE GENOMIC DNA]</scope>
</reference>
<dbReference type="EMBL" id="CAWUPB010001156">
    <property type="protein sequence ID" value="CAK7339002.1"/>
    <property type="molecule type" value="Genomic_DNA"/>
</dbReference>
<sequence>MARTTSSSLLLTFTFLISLSSLPSPSLSASTDAFVFGGCTQQKYGQDTPFESNLNSLLTSLVNSATYSSYNNYTILGSSPQDVVYGLYQCRGDLSMPDCATCVARAVSQLGVLCAQTCGGALQLQGCYVKYDNTTFLGVEDKTVVLKKCGPSVGYDTDAMNLRDSVLGSLTSTGGPYRVGGSGDVQGVAQCVGDLSAGQCQDCLSEAIVKLKSDCGTADYGDMFLAKCYASYTTGGPHVYSKGHSDFSQKDELRFINSSTIADKYSNDGEKTFAIIVGLLAGVAIVIIFLAFLRRVFGGNGKIPTFLLPQFHIWLSSSFVLWIKDNIT</sequence>
<feature type="domain" description="Gnk2-homologous" evidence="17">
    <location>
        <begin position="137"/>
        <end position="237"/>
    </location>
</feature>
<evidence type="ECO:0000313" key="18">
    <source>
        <dbReference type="EMBL" id="CAK7339002.1"/>
    </source>
</evidence>
<keyword evidence="5 15" id="KW-0812">Transmembrane</keyword>
<dbReference type="Gene3D" id="3.30.430.20">
    <property type="entry name" value="Gnk2 domain, C-X8-C-X2-C motif"/>
    <property type="match status" value="2"/>
</dbReference>
<evidence type="ECO:0000256" key="15">
    <source>
        <dbReference type="SAM" id="Phobius"/>
    </source>
</evidence>
<keyword evidence="8" id="KW-0965">Cell junction</keyword>
<keyword evidence="6 16" id="KW-0732">Signal</keyword>
<dbReference type="InterPro" id="IPR002902">
    <property type="entry name" value="GNK2"/>
</dbReference>
<evidence type="ECO:0000256" key="4">
    <source>
        <dbReference type="ARBA" id="ARBA00022581"/>
    </source>
</evidence>
<evidence type="ECO:0000256" key="16">
    <source>
        <dbReference type="SAM" id="SignalP"/>
    </source>
</evidence>
<comment type="similarity">
    <text evidence="13">Belongs to the cysteine-rich repeat secretory protein family. Plasmodesmata-located proteins (PDLD) subfamily.</text>
</comment>
<keyword evidence="3" id="KW-1003">Cell membrane</keyword>
<evidence type="ECO:0000256" key="2">
    <source>
        <dbReference type="ARBA" id="ARBA00022448"/>
    </source>
</evidence>
<evidence type="ECO:0000256" key="10">
    <source>
        <dbReference type="ARBA" id="ARBA00023136"/>
    </source>
</evidence>
<keyword evidence="19" id="KW-1185">Reference proteome</keyword>
<comment type="caution">
    <text evidence="18">The sequence shown here is derived from an EMBL/GenBank/DDBJ whole genome shotgun (WGS) entry which is preliminary data.</text>
</comment>
<dbReference type="GO" id="GO:0009506">
    <property type="term" value="C:plasmodesma"/>
    <property type="evidence" value="ECO:0007669"/>
    <property type="project" value="UniProtKB-SubCell"/>
</dbReference>
<evidence type="ECO:0000256" key="5">
    <source>
        <dbReference type="ARBA" id="ARBA00022692"/>
    </source>
</evidence>
<dbReference type="AlphaFoldDB" id="A0AAV1RTZ3"/>
<dbReference type="FunFam" id="3.30.430.20:FF:000001">
    <property type="entry name" value="cysteine-rich repeat secretory protein 3"/>
    <property type="match status" value="1"/>
</dbReference>
<evidence type="ECO:0000256" key="1">
    <source>
        <dbReference type="ARBA" id="ARBA00004251"/>
    </source>
</evidence>
<evidence type="ECO:0000256" key="13">
    <source>
        <dbReference type="ARBA" id="ARBA00038393"/>
    </source>
</evidence>
<accession>A0AAV1RTZ3</accession>
<evidence type="ECO:0000259" key="17">
    <source>
        <dbReference type="PROSITE" id="PS51473"/>
    </source>
</evidence>
<evidence type="ECO:0000256" key="8">
    <source>
        <dbReference type="ARBA" id="ARBA00022949"/>
    </source>
</evidence>
<feature type="chain" id="PRO_5043920417" description="Gnk2-homologous domain-containing protein" evidence="16">
    <location>
        <begin position="29"/>
        <end position="328"/>
    </location>
</feature>
<dbReference type="PROSITE" id="PS51473">
    <property type="entry name" value="GNK2"/>
    <property type="match status" value="2"/>
</dbReference>
<evidence type="ECO:0000313" key="19">
    <source>
        <dbReference type="Proteomes" id="UP001314170"/>
    </source>
</evidence>
<keyword evidence="7" id="KW-0677">Repeat</keyword>
<feature type="domain" description="Gnk2-homologous" evidence="17">
    <location>
        <begin position="32"/>
        <end position="136"/>
    </location>
</feature>
<evidence type="ECO:0000256" key="7">
    <source>
        <dbReference type="ARBA" id="ARBA00022737"/>
    </source>
</evidence>
<keyword evidence="4" id="KW-0945">Host-virus interaction</keyword>
<keyword evidence="11" id="KW-1015">Disulfide bond</keyword>
<protein>
    <recommendedName>
        <fullName evidence="17">Gnk2-homologous domain-containing protein</fullName>
    </recommendedName>
</protein>
<feature type="transmembrane region" description="Helical" evidence="15">
    <location>
        <begin position="273"/>
        <end position="293"/>
    </location>
</feature>
<evidence type="ECO:0000256" key="12">
    <source>
        <dbReference type="ARBA" id="ARBA00024184"/>
    </source>
</evidence>
<evidence type="ECO:0000256" key="11">
    <source>
        <dbReference type="ARBA" id="ARBA00023157"/>
    </source>
</evidence>
<name>A0AAV1RTZ3_9ROSI</name>
<dbReference type="InterPro" id="IPR051378">
    <property type="entry name" value="Cell2Cell_Antifungal"/>
</dbReference>
<feature type="signal peptide" evidence="16">
    <location>
        <begin position="1"/>
        <end position="28"/>
    </location>
</feature>
<evidence type="ECO:0000256" key="6">
    <source>
        <dbReference type="ARBA" id="ARBA00022729"/>
    </source>
</evidence>
<evidence type="ECO:0000256" key="3">
    <source>
        <dbReference type="ARBA" id="ARBA00022475"/>
    </source>
</evidence>
<dbReference type="PANTHER" id="PTHR32080:SF3">
    <property type="entry name" value="PLASMODESMATA-LOCATED PROTEIN 7"/>
    <property type="match status" value="1"/>
</dbReference>
<evidence type="ECO:0000256" key="14">
    <source>
        <dbReference type="ARBA" id="ARBA00064287"/>
    </source>
</evidence>
<evidence type="ECO:0000256" key="9">
    <source>
        <dbReference type="ARBA" id="ARBA00022989"/>
    </source>
</evidence>
<dbReference type="InterPro" id="IPR038408">
    <property type="entry name" value="GNK2_sf"/>
</dbReference>
<organism evidence="18 19">
    <name type="scientific">Dovyalis caffra</name>
    <dbReference type="NCBI Taxonomy" id="77055"/>
    <lineage>
        <taxon>Eukaryota</taxon>
        <taxon>Viridiplantae</taxon>
        <taxon>Streptophyta</taxon>
        <taxon>Embryophyta</taxon>
        <taxon>Tracheophyta</taxon>
        <taxon>Spermatophyta</taxon>
        <taxon>Magnoliopsida</taxon>
        <taxon>eudicotyledons</taxon>
        <taxon>Gunneridae</taxon>
        <taxon>Pentapetalae</taxon>
        <taxon>rosids</taxon>
        <taxon>fabids</taxon>
        <taxon>Malpighiales</taxon>
        <taxon>Salicaceae</taxon>
        <taxon>Flacourtieae</taxon>
        <taxon>Dovyalis</taxon>
    </lineage>
</organism>
<dbReference type="FunFam" id="3.30.430.20:FF:000020">
    <property type="entry name" value="Cysteine-rich repeat secretory protein 60"/>
    <property type="match status" value="1"/>
</dbReference>
<dbReference type="CDD" id="cd23509">
    <property type="entry name" value="Gnk2-like"/>
    <property type="match status" value="2"/>
</dbReference>
<keyword evidence="9 15" id="KW-1133">Transmembrane helix</keyword>
<gene>
    <name evidence="18" type="ORF">DCAF_LOCUS14050</name>
</gene>
<keyword evidence="10 15" id="KW-0472">Membrane</keyword>
<dbReference type="Pfam" id="PF01657">
    <property type="entry name" value="Stress-antifung"/>
    <property type="match status" value="2"/>
</dbReference>
<dbReference type="PANTHER" id="PTHR32080">
    <property type="entry name" value="ANTIFUNGAL PROTEIN GINKBILOBIN-2-LIKE"/>
    <property type="match status" value="1"/>
</dbReference>